<keyword evidence="1" id="KW-0227">DNA damage</keyword>
<keyword evidence="4" id="KW-0732">Signal</keyword>
<accession>A0A543PR28</accession>
<comment type="caution">
    <text evidence="6">The sequence shown here is derived from an EMBL/GenBank/DDBJ whole genome shotgun (WGS) entry which is preliminary data.</text>
</comment>
<evidence type="ECO:0000256" key="1">
    <source>
        <dbReference type="ARBA" id="ARBA00022763"/>
    </source>
</evidence>
<evidence type="ECO:0000313" key="6">
    <source>
        <dbReference type="EMBL" id="TQN46525.1"/>
    </source>
</evidence>
<dbReference type="InterPro" id="IPR011604">
    <property type="entry name" value="PDDEXK-like_dom_sf"/>
</dbReference>
<proteinExistence type="predicted"/>
<keyword evidence="3" id="KW-0234">DNA repair</keyword>
<keyword evidence="2" id="KW-0378">Hydrolase</keyword>
<feature type="chain" id="PRO_5021777795" evidence="4">
    <location>
        <begin position="23"/>
        <end position="317"/>
    </location>
</feature>
<dbReference type="GO" id="GO:0006281">
    <property type="term" value="P:DNA repair"/>
    <property type="evidence" value="ECO:0007669"/>
    <property type="project" value="UniProtKB-KW"/>
</dbReference>
<keyword evidence="2" id="KW-0347">Helicase</keyword>
<dbReference type="EMBL" id="VFQF01000002">
    <property type="protein sequence ID" value="TQN46525.1"/>
    <property type="molecule type" value="Genomic_DNA"/>
</dbReference>
<sequence>MYNNAWLSPSAAWLITQCPAAASPSSGSVPAAAGAAADAGSLAHEAVRRWIQQGLSRSDPAGVGLMGAFDKAADAAGVRAASIERGVLTRARLRRAAPALAAALGKAPDEAVECEVTMEDSVIRLRGRADVVIAHGDTAVLDLKTTIHEEAVASVQVRQQLLLYAHLFQVRYGELPRRLEIVSLARGRIAVPFTADDIAGALRGLANARRDAGGPATPSLTACRFCRRRLECGAHWGLSPEDRPDTVTGRILKLRAAANGSVGLMIEPDVWVTQLRPGQVPHGARPGALVRLIFLRGPASPGLEWRATARTWGVSLD</sequence>
<dbReference type="InterPro" id="IPR038726">
    <property type="entry name" value="PDDEXK_AddAB-type"/>
</dbReference>
<name>A0A543PR28_9MICO</name>
<dbReference type="OrthoDB" id="5125269at2"/>
<dbReference type="Gene3D" id="3.90.320.10">
    <property type="match status" value="1"/>
</dbReference>
<organism evidence="6 7">
    <name type="scientific">Humibacillus xanthopallidus</name>
    <dbReference type="NCBI Taxonomy" id="412689"/>
    <lineage>
        <taxon>Bacteria</taxon>
        <taxon>Bacillati</taxon>
        <taxon>Actinomycetota</taxon>
        <taxon>Actinomycetes</taxon>
        <taxon>Micrococcales</taxon>
        <taxon>Intrasporangiaceae</taxon>
        <taxon>Humibacillus</taxon>
    </lineage>
</organism>
<keyword evidence="2" id="KW-0067">ATP-binding</keyword>
<feature type="domain" description="PD-(D/E)XK endonuclease-like" evidence="5">
    <location>
        <begin position="7"/>
        <end position="229"/>
    </location>
</feature>
<evidence type="ECO:0000256" key="2">
    <source>
        <dbReference type="ARBA" id="ARBA00022806"/>
    </source>
</evidence>
<reference evidence="6 7" key="1">
    <citation type="submission" date="2019-06" db="EMBL/GenBank/DDBJ databases">
        <title>Sequencing the genomes of 1000 actinobacteria strains.</title>
        <authorList>
            <person name="Klenk H.-P."/>
        </authorList>
    </citation>
    <scope>NUCLEOTIDE SEQUENCE [LARGE SCALE GENOMIC DNA]</scope>
    <source>
        <strain evidence="6 7">DSM 21776</strain>
    </source>
</reference>
<gene>
    <name evidence="6" type="ORF">FHX52_3250</name>
</gene>
<evidence type="ECO:0000256" key="3">
    <source>
        <dbReference type="ARBA" id="ARBA00023204"/>
    </source>
</evidence>
<keyword evidence="2" id="KW-0547">Nucleotide-binding</keyword>
<protein>
    <submittedName>
        <fullName evidence="6">PD-(D/E)XK nuclease superfamily protein</fullName>
    </submittedName>
</protein>
<dbReference type="RefSeq" id="WP_141823319.1">
    <property type="nucleotide sequence ID" value="NZ_BAAAQC010000012.1"/>
</dbReference>
<evidence type="ECO:0000259" key="5">
    <source>
        <dbReference type="Pfam" id="PF12705"/>
    </source>
</evidence>
<dbReference type="Pfam" id="PF12705">
    <property type="entry name" value="PDDEXK_1"/>
    <property type="match status" value="1"/>
</dbReference>
<dbReference type="AlphaFoldDB" id="A0A543PR28"/>
<evidence type="ECO:0000256" key="4">
    <source>
        <dbReference type="SAM" id="SignalP"/>
    </source>
</evidence>
<dbReference type="GO" id="GO:0004386">
    <property type="term" value="F:helicase activity"/>
    <property type="evidence" value="ECO:0007669"/>
    <property type="project" value="UniProtKB-KW"/>
</dbReference>
<feature type="signal peptide" evidence="4">
    <location>
        <begin position="1"/>
        <end position="22"/>
    </location>
</feature>
<dbReference type="Proteomes" id="UP000320085">
    <property type="component" value="Unassembled WGS sequence"/>
</dbReference>
<evidence type="ECO:0000313" key="7">
    <source>
        <dbReference type="Proteomes" id="UP000320085"/>
    </source>
</evidence>